<gene>
    <name evidence="1" type="ORF">NCTC11621_00244</name>
</gene>
<protein>
    <recommendedName>
        <fullName evidence="3">Adenylate cyclase</fullName>
    </recommendedName>
</protein>
<dbReference type="RefSeq" id="WP_115322320.1">
    <property type="nucleotide sequence ID" value="NZ_UGTV01000015.1"/>
</dbReference>
<dbReference type="AlphaFoldDB" id="A0A379ESZ7"/>
<evidence type="ECO:0000313" key="2">
    <source>
        <dbReference type="Proteomes" id="UP000254704"/>
    </source>
</evidence>
<dbReference type="SUPFAM" id="SSF55073">
    <property type="entry name" value="Nucleotide cyclase"/>
    <property type="match status" value="1"/>
</dbReference>
<evidence type="ECO:0000313" key="1">
    <source>
        <dbReference type="EMBL" id="SUC08762.1"/>
    </source>
</evidence>
<dbReference type="EMBL" id="UGTV01000015">
    <property type="protein sequence ID" value="SUC08762.1"/>
    <property type="molecule type" value="Genomic_DNA"/>
</dbReference>
<evidence type="ECO:0008006" key="3">
    <source>
        <dbReference type="Google" id="ProtNLM"/>
    </source>
</evidence>
<name>A0A379ESZ7_9PAST</name>
<dbReference type="InterPro" id="IPR029787">
    <property type="entry name" value="Nucleotide_cyclase"/>
</dbReference>
<proteinExistence type="predicted"/>
<dbReference type="Proteomes" id="UP000254704">
    <property type="component" value="Unassembled WGS sequence"/>
</dbReference>
<dbReference type="Gene3D" id="3.30.70.1230">
    <property type="entry name" value="Nucleotide cyclase"/>
    <property type="match status" value="1"/>
</dbReference>
<reference evidence="1 2" key="1">
    <citation type="submission" date="2018-06" db="EMBL/GenBank/DDBJ databases">
        <authorList>
            <consortium name="Pathogen Informatics"/>
            <person name="Doyle S."/>
        </authorList>
    </citation>
    <scope>NUCLEOTIDE SEQUENCE [LARGE SCALE GENOMIC DNA]</scope>
    <source>
        <strain evidence="1 2">NCTC11621</strain>
    </source>
</reference>
<sequence>MSNLTKQQRADIEEIITKALDIAEKFWNESGRKLEKEVALSANVIDSINEARYSEESVSSQIPNHRTVNPIKSENDEFIAIVADMRYSTKHAKTQTGGINPLKRIFLETSALLPAIEKVINIHGGSVTEYLGDGVLGFFKFNTENIYKSYNAAKVIINDVGPMLNEILYERYSLPKEIYLGVGLAKSQTIIYAAGVEKKYAKAFGSCVYDATKLSSGVNIIGVSEGLRDVWPQSTNGQVTLIKRKFRDIDGYKINPKK</sequence>
<organism evidence="1 2">
    <name type="scientific">Pasteurella canis</name>
    <dbReference type="NCBI Taxonomy" id="753"/>
    <lineage>
        <taxon>Bacteria</taxon>
        <taxon>Pseudomonadati</taxon>
        <taxon>Pseudomonadota</taxon>
        <taxon>Gammaproteobacteria</taxon>
        <taxon>Pasteurellales</taxon>
        <taxon>Pasteurellaceae</taxon>
        <taxon>Pasteurella</taxon>
    </lineage>
</organism>
<accession>A0A379ESZ7</accession>